<dbReference type="Pfam" id="PF14924">
    <property type="entry name" value="MAP10_N"/>
    <property type="match status" value="1"/>
</dbReference>
<feature type="compositionally biased region" description="Pro residues" evidence="1">
    <location>
        <begin position="52"/>
        <end position="61"/>
    </location>
</feature>
<organism evidence="2 3">
    <name type="scientific">Pararge aegeria aegeria</name>
    <dbReference type="NCBI Taxonomy" id="348720"/>
    <lineage>
        <taxon>Eukaryota</taxon>
        <taxon>Metazoa</taxon>
        <taxon>Ecdysozoa</taxon>
        <taxon>Arthropoda</taxon>
        <taxon>Hexapoda</taxon>
        <taxon>Insecta</taxon>
        <taxon>Pterygota</taxon>
        <taxon>Neoptera</taxon>
        <taxon>Endopterygota</taxon>
        <taxon>Lepidoptera</taxon>
        <taxon>Glossata</taxon>
        <taxon>Ditrysia</taxon>
        <taxon>Papilionoidea</taxon>
        <taxon>Nymphalidae</taxon>
        <taxon>Satyrinae</taxon>
        <taxon>Satyrini</taxon>
        <taxon>Parargina</taxon>
        <taxon>Pararge</taxon>
    </lineage>
</organism>
<gene>
    <name evidence="2" type="primary">jg25515</name>
    <name evidence="2" type="ORF">PAEG_LOCUS21396</name>
</gene>
<dbReference type="Proteomes" id="UP000838756">
    <property type="component" value="Unassembled WGS sequence"/>
</dbReference>
<feature type="compositionally biased region" description="Polar residues" evidence="1">
    <location>
        <begin position="733"/>
        <end position="743"/>
    </location>
</feature>
<evidence type="ECO:0000256" key="1">
    <source>
        <dbReference type="SAM" id="MobiDB-lite"/>
    </source>
</evidence>
<name>A0A8S4S636_9NEOP</name>
<protein>
    <submittedName>
        <fullName evidence="2">Jg25515 protein</fullName>
    </submittedName>
</protein>
<evidence type="ECO:0000313" key="3">
    <source>
        <dbReference type="Proteomes" id="UP000838756"/>
    </source>
</evidence>
<feature type="region of interest" description="Disordered" evidence="1">
    <location>
        <begin position="526"/>
        <end position="551"/>
    </location>
</feature>
<feature type="compositionally biased region" description="Polar residues" evidence="1">
    <location>
        <begin position="531"/>
        <end position="551"/>
    </location>
</feature>
<proteinExistence type="predicted"/>
<feature type="region of interest" description="Disordered" evidence="1">
    <location>
        <begin position="733"/>
        <end position="773"/>
    </location>
</feature>
<evidence type="ECO:0000313" key="2">
    <source>
        <dbReference type="EMBL" id="CAH2246449.1"/>
    </source>
</evidence>
<sequence>MAGANNAMFIFEVVVGNIKSMVESRHLLIKSDFGDVFSLELKDPKTMHIVIPEPPPLPPEPPGKKGKKAKSPKPKKGKKGVIEAPPPEPVIQSGQSILFSSNAEFIIQTMKKFPLELSLWSKEDNLTYIGGTFIPWDPAFYTYLEKVCDFQEPPPVTIRDDYNIFEEGKGKLMAKIGLQIKLTYLTDKLTTAFRTLSEDPSVKKVLYTGINSKTTSYMCTLKTTDEEFEENCNKVENNFVIDNSKLNKIVYADYKNAPGANLTFFNDGDYCCMRNADKPPESIYKAPETCPDVDFIIDYVRKIIVSCNDNMRMLTPRPTIKPRIKATDIDRLCYCKQTNWPEGQIAERFKNEAQSRPCPMCTSAGMKPEGSRGTTFDIANITGPCGKTDCKIARDLREYIENIIEDENKEIDINDIIGPCGSKECRIAERIQEFLRHEGVFSHGSTLEGLSTQCGCIKKMQEALTKKESCDSSCSKYCAETSSEDSKCDGKVCPYKSQDKQIYNVYYFTVEYDFEKISTGAISPGTEKSGKTASFKDSSGTASPSCTNKSDLSSKFKYCSTDCPSTKTSITNCSKSVCSSLTDKQKRVAGEDSKCQNPVCPHLNDDPPSPADSDIVVKLDDIYNPCCVKSCDVAEIVKDFIVDGIVKNKDRVAQEDDPCFCDCECTFKLTKNTRYCDVCGGYECLGEDVEKMPDYAKPHPCPVYHKLYDKKLIQVHSPWSEEEVKKPLDAISNKSSRTQTGSKIGQGEKRSTLSRSMKNMSEKKIKTVTENKAKSEKKTVGKFTANVDAALMPVVVKRPETKYPYPPVPKTKGWNWTAEDIPGMKPRPKWKPGAANKILVRRYRAIREGVDTIAKKKRAMMQRKKKIEMKPTLIVKKEKGEYTVQMEVFKKYSKDRLVFQYPYDEKPPLVYTIGKTLEEKRKIQRQLERRERRETRRKSRLLQSTFRDRCQEICVKAFNQAMGVLPLPNPNDPECPCGTEAIQSVSPPIDSCSCSDEDNISSSDTDNDEWIIQFTPPAARWDVKAKHPPVQADDECQYNYLDYKVKLLDKQGNPVPRFFKGPDGKQECSDLGGFWGPDHAWLEINKDGYIGPDFRWVPMNFAGPDGMFYSAEEGFFTDSSGRNLKIGVDGYIDNDGKWAWYSKPRGRSPKSMLSSKTGTPVNSIKGKILVNNIMPKEKIYPKRKIEVKNDPKRKDAKPPSTILSKNAVDLSRIKKTVSYSPGRQKSPLVMSVSVNFEKNRLLNSTSIKNASEEKKIEKYKEIMKELEMYDDIPELKRPGKTNRASNTLGKSFFPFTEQKRYPVKKQNVINTVRPSSIASFKFHDS</sequence>
<feature type="compositionally biased region" description="Basic and acidic residues" evidence="1">
    <location>
        <begin position="760"/>
        <end position="773"/>
    </location>
</feature>
<keyword evidence="3" id="KW-1185">Reference proteome</keyword>
<dbReference type="EMBL" id="CAKXAJ010025933">
    <property type="protein sequence ID" value="CAH2246449.1"/>
    <property type="molecule type" value="Genomic_DNA"/>
</dbReference>
<accession>A0A8S4S636</accession>
<dbReference type="OrthoDB" id="7485842at2759"/>
<feature type="compositionally biased region" description="Basic residues" evidence="1">
    <location>
        <begin position="64"/>
        <end position="79"/>
    </location>
</feature>
<reference evidence="2" key="1">
    <citation type="submission" date="2022-03" db="EMBL/GenBank/DDBJ databases">
        <authorList>
            <person name="Lindestad O."/>
        </authorList>
    </citation>
    <scope>NUCLEOTIDE SEQUENCE</scope>
</reference>
<comment type="caution">
    <text evidence="2">The sequence shown here is derived from an EMBL/GenBank/DDBJ whole genome shotgun (WGS) entry which is preliminary data.</text>
</comment>
<feature type="region of interest" description="Disordered" evidence="1">
    <location>
        <begin position="49"/>
        <end position="88"/>
    </location>
</feature>